<gene>
    <name evidence="2" type="ORF">Ate02nite_56320</name>
</gene>
<reference evidence="2" key="1">
    <citation type="submission" date="2021-01" db="EMBL/GenBank/DDBJ databases">
        <title>Whole genome shotgun sequence of Actinoplanes tereljensis NBRC 105297.</title>
        <authorList>
            <person name="Komaki H."/>
            <person name="Tamura T."/>
        </authorList>
    </citation>
    <scope>NUCLEOTIDE SEQUENCE</scope>
    <source>
        <strain evidence="2">NBRC 105297</strain>
    </source>
</reference>
<evidence type="ECO:0008006" key="4">
    <source>
        <dbReference type="Google" id="ProtNLM"/>
    </source>
</evidence>
<evidence type="ECO:0000256" key="1">
    <source>
        <dbReference type="SAM" id="MobiDB-lite"/>
    </source>
</evidence>
<keyword evidence="3" id="KW-1185">Reference proteome</keyword>
<accession>A0A919NST4</accession>
<feature type="compositionally biased region" description="Low complexity" evidence="1">
    <location>
        <begin position="292"/>
        <end position="308"/>
    </location>
</feature>
<dbReference type="InterPro" id="IPR043129">
    <property type="entry name" value="ATPase_NBD"/>
</dbReference>
<dbReference type="EMBL" id="BOMY01000036">
    <property type="protein sequence ID" value="GIF22902.1"/>
    <property type="molecule type" value="Genomic_DNA"/>
</dbReference>
<dbReference type="Gene3D" id="3.30.420.40">
    <property type="match status" value="4"/>
</dbReference>
<dbReference type="SUPFAM" id="SSF53067">
    <property type="entry name" value="Actin-like ATPase domain"/>
    <property type="match status" value="1"/>
</dbReference>
<proteinExistence type="predicted"/>
<dbReference type="PANTHER" id="PTHR42749">
    <property type="entry name" value="CELL SHAPE-DETERMINING PROTEIN MREB"/>
    <property type="match status" value="1"/>
</dbReference>
<sequence>MVRSNYVPYLLGVDIGSGTARTALCRRASDPAGWGPPEPVPSDVLPAVSGLFRRCGDEVPVFSEELFVTPQALLVEQARGAADAVWVREEEGPDRIALAYPTTWGPGRVGLLRAALDDVNMSNAVLVTRARAVVERHRATGRHTAEGRVVAVCRIGGLGTEVSLVIPGEPGRLELLTSAEDSEIGGDDLAEGGPAECRAAMAAILDLFRRTAQAAGVTLGDLAAVLLAGGGTTRPIVAEALAETIAAPVIRDDDPRHTIACGAAVALRPPTETSPAGRPPTPAPPTRPIAQMSTTLTSPAPTPATLEPAAATPTAMTPSILTAAGLTPAGPTPAGLRPAALTSAGLVSAGLIPAAQRPAGLTPAASRPDTSTPAVSTAAALMSAVAAPAAPGPGDVVAGPGLPPPRPSLDIAGPQVQRR</sequence>
<feature type="compositionally biased region" description="Low complexity" evidence="1">
    <location>
        <begin position="388"/>
        <end position="400"/>
    </location>
</feature>
<feature type="region of interest" description="Disordered" evidence="1">
    <location>
        <begin position="266"/>
        <end position="308"/>
    </location>
</feature>
<feature type="compositionally biased region" description="Pro residues" evidence="1">
    <location>
        <begin position="277"/>
        <end position="287"/>
    </location>
</feature>
<name>A0A919NST4_9ACTN</name>
<feature type="region of interest" description="Disordered" evidence="1">
    <location>
        <begin position="388"/>
        <end position="419"/>
    </location>
</feature>
<dbReference type="AlphaFoldDB" id="A0A919NST4"/>
<comment type="caution">
    <text evidence="2">The sequence shown here is derived from an EMBL/GenBank/DDBJ whole genome shotgun (WGS) entry which is preliminary data.</text>
</comment>
<dbReference type="PANTHER" id="PTHR42749:SF1">
    <property type="entry name" value="CELL SHAPE-DETERMINING PROTEIN MREB"/>
    <property type="match status" value="1"/>
</dbReference>
<protein>
    <recommendedName>
        <fullName evidence="4">Hsp70 protein</fullName>
    </recommendedName>
</protein>
<organism evidence="2 3">
    <name type="scientific">Paractinoplanes tereljensis</name>
    <dbReference type="NCBI Taxonomy" id="571912"/>
    <lineage>
        <taxon>Bacteria</taxon>
        <taxon>Bacillati</taxon>
        <taxon>Actinomycetota</taxon>
        <taxon>Actinomycetes</taxon>
        <taxon>Micromonosporales</taxon>
        <taxon>Micromonosporaceae</taxon>
        <taxon>Paractinoplanes</taxon>
    </lineage>
</organism>
<evidence type="ECO:0000313" key="3">
    <source>
        <dbReference type="Proteomes" id="UP000623608"/>
    </source>
</evidence>
<dbReference type="Proteomes" id="UP000623608">
    <property type="component" value="Unassembled WGS sequence"/>
</dbReference>
<evidence type="ECO:0000313" key="2">
    <source>
        <dbReference type="EMBL" id="GIF22902.1"/>
    </source>
</evidence>